<dbReference type="GO" id="GO:0031267">
    <property type="term" value="F:small GTPase binding"/>
    <property type="evidence" value="ECO:0007669"/>
    <property type="project" value="TreeGrafter"/>
</dbReference>
<reference evidence="4 5" key="1">
    <citation type="submission" date="2017-03" db="EMBL/GenBank/DDBJ databases">
        <title>Genomes of endolithic fungi from Antarctica.</title>
        <authorList>
            <person name="Coleine C."/>
            <person name="Masonjones S."/>
            <person name="Stajich J.E."/>
        </authorList>
    </citation>
    <scope>NUCLEOTIDE SEQUENCE [LARGE SCALE GENOMIC DNA]</scope>
    <source>
        <strain evidence="4 5">CCFEE 5187</strain>
    </source>
</reference>
<accession>A0A4U0X2W2</accession>
<dbReference type="PANTHER" id="PTHR15837">
    <property type="entry name" value="RAN GUANINE NUCLEOTIDE RELEASE FACTOR"/>
    <property type="match status" value="1"/>
</dbReference>
<dbReference type="Gene3D" id="3.40.1000.10">
    <property type="entry name" value="Mog1/PsbP, alpha/beta/alpha sandwich"/>
    <property type="match status" value="1"/>
</dbReference>
<keyword evidence="5" id="KW-1185">Reference proteome</keyword>
<keyword evidence="3" id="KW-0653">Protein transport</keyword>
<proteinExistence type="inferred from homology"/>
<dbReference type="Pfam" id="PF04603">
    <property type="entry name" value="Mog1"/>
    <property type="match status" value="1"/>
</dbReference>
<dbReference type="AlphaFoldDB" id="A0A4U0X2W2"/>
<dbReference type="Proteomes" id="UP000308768">
    <property type="component" value="Unassembled WGS sequence"/>
</dbReference>
<sequence>MTTIYKDAELFGGAITVEIPSNFIDASNIRQVPDAQEVFLDADGFTSIIFDITERVLSDPGKTDRDALLFHFEDIFSEETDYALPEVQDLTSQNDRNESGQ</sequence>
<evidence type="ECO:0000256" key="2">
    <source>
        <dbReference type="ARBA" id="ARBA00022448"/>
    </source>
</evidence>
<gene>
    <name evidence="4" type="ORF">B0A49_04079</name>
</gene>
<protein>
    <submittedName>
        <fullName evidence="4">Uncharacterized protein</fullName>
    </submittedName>
</protein>
<dbReference type="EMBL" id="NAJN01000627">
    <property type="protein sequence ID" value="TKA70652.1"/>
    <property type="molecule type" value="Genomic_DNA"/>
</dbReference>
<dbReference type="GO" id="GO:0006606">
    <property type="term" value="P:protein import into nucleus"/>
    <property type="evidence" value="ECO:0007669"/>
    <property type="project" value="TreeGrafter"/>
</dbReference>
<evidence type="ECO:0000256" key="1">
    <source>
        <dbReference type="ARBA" id="ARBA00010307"/>
    </source>
</evidence>
<organism evidence="4 5">
    <name type="scientific">Cryomyces minteri</name>
    <dbReference type="NCBI Taxonomy" id="331657"/>
    <lineage>
        <taxon>Eukaryota</taxon>
        <taxon>Fungi</taxon>
        <taxon>Dikarya</taxon>
        <taxon>Ascomycota</taxon>
        <taxon>Pezizomycotina</taxon>
        <taxon>Dothideomycetes</taxon>
        <taxon>Dothideomycetes incertae sedis</taxon>
        <taxon>Cryomyces</taxon>
    </lineage>
</organism>
<feature type="non-terminal residue" evidence="4">
    <location>
        <position position="101"/>
    </location>
</feature>
<name>A0A4U0X2W2_9PEZI</name>
<evidence type="ECO:0000256" key="3">
    <source>
        <dbReference type="ARBA" id="ARBA00022927"/>
    </source>
</evidence>
<dbReference type="STRING" id="331657.A0A4U0X2W2"/>
<evidence type="ECO:0000313" key="5">
    <source>
        <dbReference type="Proteomes" id="UP000308768"/>
    </source>
</evidence>
<dbReference type="OrthoDB" id="10255285at2759"/>
<dbReference type="GO" id="GO:0005085">
    <property type="term" value="F:guanyl-nucleotide exchange factor activity"/>
    <property type="evidence" value="ECO:0007669"/>
    <property type="project" value="TreeGrafter"/>
</dbReference>
<dbReference type="InterPro" id="IPR007681">
    <property type="entry name" value="Mog1"/>
</dbReference>
<dbReference type="InterPro" id="IPR016123">
    <property type="entry name" value="Mog1/PsbP_a/b/a-sand"/>
</dbReference>
<dbReference type="GO" id="GO:0005634">
    <property type="term" value="C:nucleus"/>
    <property type="evidence" value="ECO:0007669"/>
    <property type="project" value="TreeGrafter"/>
</dbReference>
<evidence type="ECO:0000313" key="4">
    <source>
        <dbReference type="EMBL" id="TKA70652.1"/>
    </source>
</evidence>
<dbReference type="SUPFAM" id="SSF55724">
    <property type="entry name" value="Mog1p/PsbP-like"/>
    <property type="match status" value="1"/>
</dbReference>
<comment type="caution">
    <text evidence="4">The sequence shown here is derived from an EMBL/GenBank/DDBJ whole genome shotgun (WGS) entry which is preliminary data.</text>
</comment>
<keyword evidence="2" id="KW-0813">Transport</keyword>
<comment type="similarity">
    <text evidence="1">Belongs to the MOG1 family.</text>
</comment>
<dbReference type="PANTHER" id="PTHR15837:SF0">
    <property type="entry name" value="RAN GUANINE NUCLEOTIDE RELEASE FACTOR"/>
    <property type="match status" value="1"/>
</dbReference>